<gene>
    <name evidence="1" type="ORF">RRG08_032833</name>
</gene>
<reference evidence="1" key="1">
    <citation type="journal article" date="2023" name="G3 (Bethesda)">
        <title>A reference genome for the long-term kleptoplast-retaining sea slug Elysia crispata morphotype clarki.</title>
        <authorList>
            <person name="Eastman K.E."/>
            <person name="Pendleton A.L."/>
            <person name="Shaikh M.A."/>
            <person name="Suttiyut T."/>
            <person name="Ogas R."/>
            <person name="Tomko P."/>
            <person name="Gavelis G."/>
            <person name="Widhalm J.R."/>
            <person name="Wisecaver J.H."/>
        </authorList>
    </citation>
    <scope>NUCLEOTIDE SEQUENCE</scope>
    <source>
        <strain evidence="1">ECLA1</strain>
    </source>
</reference>
<accession>A0AAE1DXI8</accession>
<dbReference type="AlphaFoldDB" id="A0AAE1DXI8"/>
<evidence type="ECO:0000313" key="1">
    <source>
        <dbReference type="EMBL" id="KAK3786674.1"/>
    </source>
</evidence>
<name>A0AAE1DXI8_9GAST</name>
<dbReference type="Proteomes" id="UP001283361">
    <property type="component" value="Unassembled WGS sequence"/>
</dbReference>
<evidence type="ECO:0000313" key="2">
    <source>
        <dbReference type="Proteomes" id="UP001283361"/>
    </source>
</evidence>
<protein>
    <submittedName>
        <fullName evidence="1">Uncharacterized protein</fullName>
    </submittedName>
</protein>
<sequence length="347" mass="39540">MFEQRWFSQSIISGKTPARLEAMPSNRFSKTLRSRRWLTFWFLLNTVAQSCGKSERDIQFEIISGQRINSGLTVLKQVSGFITSVKCAAVCGESCGVFHYSAVDDICVVFAESHLDAGFSVTSDANWAIGKKFYDKVTKNGWTLAFRGQKEIGVQVWDTWSATGVSHDFRIPADFPQACLRMANYSSCDRHFRSHILDNWVNIQRVYMSWMKNDAEVAYIIFNGTGTDRDSWFQATRILSSNWAPSIINDIPLLHTQSIYGNCKSISCRRFYLHGPHTDCTTEWSYSYTLDLQPDWCYWNGMWGPTLSNNIPIFAYSPWNGRAAMGTDDTYPDLETADALVIWVEVA</sequence>
<proteinExistence type="predicted"/>
<dbReference type="EMBL" id="JAWDGP010001949">
    <property type="protein sequence ID" value="KAK3786674.1"/>
    <property type="molecule type" value="Genomic_DNA"/>
</dbReference>
<comment type="caution">
    <text evidence="1">The sequence shown here is derived from an EMBL/GenBank/DDBJ whole genome shotgun (WGS) entry which is preliminary data.</text>
</comment>
<organism evidence="1 2">
    <name type="scientific">Elysia crispata</name>
    <name type="common">lettuce slug</name>
    <dbReference type="NCBI Taxonomy" id="231223"/>
    <lineage>
        <taxon>Eukaryota</taxon>
        <taxon>Metazoa</taxon>
        <taxon>Spiralia</taxon>
        <taxon>Lophotrochozoa</taxon>
        <taxon>Mollusca</taxon>
        <taxon>Gastropoda</taxon>
        <taxon>Heterobranchia</taxon>
        <taxon>Euthyneura</taxon>
        <taxon>Panpulmonata</taxon>
        <taxon>Sacoglossa</taxon>
        <taxon>Placobranchoidea</taxon>
        <taxon>Plakobranchidae</taxon>
        <taxon>Elysia</taxon>
    </lineage>
</organism>
<keyword evidence="2" id="KW-1185">Reference proteome</keyword>